<gene>
    <name evidence="2" type="ORF">DVH24_004569</name>
</gene>
<reference evidence="2 3" key="1">
    <citation type="submission" date="2018-10" db="EMBL/GenBank/DDBJ databases">
        <title>A high-quality apple genome assembly.</title>
        <authorList>
            <person name="Hu J."/>
        </authorList>
    </citation>
    <scope>NUCLEOTIDE SEQUENCE [LARGE SCALE GENOMIC DNA]</scope>
    <source>
        <strain evidence="3">cv. HFTH1</strain>
        <tissue evidence="2">Young leaf</tissue>
    </source>
</reference>
<organism evidence="2 3">
    <name type="scientific">Malus domestica</name>
    <name type="common">Apple</name>
    <name type="synonym">Pyrus malus</name>
    <dbReference type="NCBI Taxonomy" id="3750"/>
    <lineage>
        <taxon>Eukaryota</taxon>
        <taxon>Viridiplantae</taxon>
        <taxon>Streptophyta</taxon>
        <taxon>Embryophyta</taxon>
        <taxon>Tracheophyta</taxon>
        <taxon>Spermatophyta</taxon>
        <taxon>Magnoliopsida</taxon>
        <taxon>eudicotyledons</taxon>
        <taxon>Gunneridae</taxon>
        <taxon>Pentapetalae</taxon>
        <taxon>rosids</taxon>
        <taxon>fabids</taxon>
        <taxon>Rosales</taxon>
        <taxon>Rosaceae</taxon>
        <taxon>Amygdaloideae</taxon>
        <taxon>Maleae</taxon>
        <taxon>Malus</taxon>
    </lineage>
</organism>
<feature type="non-terminal residue" evidence="2">
    <location>
        <position position="1"/>
    </location>
</feature>
<keyword evidence="3" id="KW-1185">Reference proteome</keyword>
<evidence type="ECO:0000256" key="1">
    <source>
        <dbReference type="SAM" id="MobiDB-lite"/>
    </source>
</evidence>
<proteinExistence type="predicted"/>
<dbReference type="Proteomes" id="UP000290289">
    <property type="component" value="Chromosome 12"/>
</dbReference>
<dbReference type="AlphaFoldDB" id="A0A498IEV2"/>
<comment type="caution">
    <text evidence="2">The sequence shown here is derived from an EMBL/GenBank/DDBJ whole genome shotgun (WGS) entry which is preliminary data.</text>
</comment>
<evidence type="ECO:0000313" key="3">
    <source>
        <dbReference type="Proteomes" id="UP000290289"/>
    </source>
</evidence>
<sequence>SPPTPPPLTTTANTAPPELAPTSKVVVHLPQATMLAMLESSTSSMTHPLLSARRSHRRPRPIKFASASTASAHIATQEAHIAAQESKMAQIIAALQLSGFNIPTATPPPTTSTSQAPDPAHLIAEVNSNDHLL</sequence>
<feature type="region of interest" description="Disordered" evidence="1">
    <location>
        <begin position="39"/>
        <end position="59"/>
    </location>
</feature>
<name>A0A498IEV2_MALDO</name>
<dbReference type="EMBL" id="RDQH01000338">
    <property type="protein sequence ID" value="RXH80655.1"/>
    <property type="molecule type" value="Genomic_DNA"/>
</dbReference>
<accession>A0A498IEV2</accession>
<protein>
    <submittedName>
        <fullName evidence="2">Uncharacterized protein</fullName>
    </submittedName>
</protein>
<evidence type="ECO:0000313" key="2">
    <source>
        <dbReference type="EMBL" id="RXH80655.1"/>
    </source>
</evidence>